<dbReference type="Proteomes" id="UP000266340">
    <property type="component" value="Unassembled WGS sequence"/>
</dbReference>
<comment type="caution">
    <text evidence="1">The sequence shown here is derived from an EMBL/GenBank/DDBJ whole genome shotgun (WGS) entry which is preliminary data.</text>
</comment>
<reference evidence="1 2" key="1">
    <citation type="submission" date="2018-09" db="EMBL/GenBank/DDBJ databases">
        <title>Cohnella cavernae sp. nov., isolated from a karst cave.</title>
        <authorList>
            <person name="Zhu H."/>
        </authorList>
    </citation>
    <scope>NUCLEOTIDE SEQUENCE [LARGE SCALE GENOMIC DNA]</scope>
    <source>
        <strain evidence="1 2">K2E09-144</strain>
    </source>
</reference>
<proteinExistence type="predicted"/>
<evidence type="ECO:0000313" key="2">
    <source>
        <dbReference type="Proteomes" id="UP000266340"/>
    </source>
</evidence>
<gene>
    <name evidence="1" type="ORF">D3H35_23150</name>
</gene>
<dbReference type="OrthoDB" id="9784036at2"/>
<dbReference type="SUPFAM" id="SSF53474">
    <property type="entry name" value="alpha/beta-Hydrolases"/>
    <property type="match status" value="1"/>
</dbReference>
<dbReference type="Gene3D" id="3.40.50.1820">
    <property type="entry name" value="alpha/beta hydrolase"/>
    <property type="match status" value="1"/>
</dbReference>
<dbReference type="AlphaFoldDB" id="A0A398CDM5"/>
<name>A0A398CDM5_9BACL</name>
<dbReference type="EMBL" id="QXJM01000040">
    <property type="protein sequence ID" value="RIE01286.1"/>
    <property type="molecule type" value="Genomic_DNA"/>
</dbReference>
<dbReference type="PANTHER" id="PTHR48098">
    <property type="entry name" value="ENTEROCHELIN ESTERASE-RELATED"/>
    <property type="match status" value="1"/>
</dbReference>
<dbReference type="Pfam" id="PF00756">
    <property type="entry name" value="Esterase"/>
    <property type="match status" value="1"/>
</dbReference>
<dbReference type="InterPro" id="IPR029058">
    <property type="entry name" value="AB_hydrolase_fold"/>
</dbReference>
<organism evidence="1 2">
    <name type="scientific">Cohnella faecalis</name>
    <dbReference type="NCBI Taxonomy" id="2315694"/>
    <lineage>
        <taxon>Bacteria</taxon>
        <taxon>Bacillati</taxon>
        <taxon>Bacillota</taxon>
        <taxon>Bacilli</taxon>
        <taxon>Bacillales</taxon>
        <taxon>Paenibacillaceae</taxon>
        <taxon>Cohnella</taxon>
    </lineage>
</organism>
<accession>A0A398CDM5</accession>
<sequence length="444" mass="49689">MHSKIIAVEKFHSTILDNDRTIYIYLPSGYEQFADVRYPVLYMQDGQHTFHADERGGSWDLHLAADRLIEEKKIRPIIIVAVSHITDARISEYMHPLPGGEEVFGTKCHGEEYEQFLIQEVKPYIDEQFRTLKGPADTAVMGSSAGGLVSYNLGFRRPDIFGKVGALCPYFVRVEPTGEERWLSKRYKERPPIDIWIDVGEAEGYTVMEKHVRSAVDDMLEAGFEPGRNLWYYYVPGSGHTQKDWADRVHAPLLMFFGEIGQPVKAELAGPDRIGLSGLSARLNPIVTYDSGFVATDLNASYEIGDPSVLGVSPDGKLAPLREGTTTLTYRNGELASTLTVRVVPDLSATVNVSVHVEVPDDTPDVDILYAGIEIPKIGSNLYGGTFPVPRNMAFFFRISRGMGKDEADRDGNEVPMRFFKAKEGLALYYRVENWIDAKGDRQP</sequence>
<dbReference type="RefSeq" id="WP_119151545.1">
    <property type="nucleotide sequence ID" value="NZ_JBHSOV010000041.1"/>
</dbReference>
<dbReference type="PANTHER" id="PTHR48098:SF6">
    <property type="entry name" value="FERRI-BACILLIBACTIN ESTERASE BESA"/>
    <property type="match status" value="1"/>
</dbReference>
<protein>
    <submittedName>
        <fullName evidence="1">Esterase family protein</fullName>
    </submittedName>
</protein>
<keyword evidence="2" id="KW-1185">Reference proteome</keyword>
<dbReference type="InterPro" id="IPR050583">
    <property type="entry name" value="Mycobacterial_A85_antigen"/>
</dbReference>
<evidence type="ECO:0000313" key="1">
    <source>
        <dbReference type="EMBL" id="RIE01286.1"/>
    </source>
</evidence>
<dbReference type="InterPro" id="IPR000801">
    <property type="entry name" value="Esterase-like"/>
</dbReference>